<dbReference type="PANTHER" id="PTHR30511">
    <property type="entry name" value="ALANINE RACEMASE"/>
    <property type="match status" value="1"/>
</dbReference>
<evidence type="ECO:0000313" key="9">
    <source>
        <dbReference type="EMBL" id="SCY60342.1"/>
    </source>
</evidence>
<evidence type="ECO:0000256" key="6">
    <source>
        <dbReference type="PIRSR" id="PIRSR600821-50"/>
    </source>
</evidence>
<sequence>MKSLSIQTQNKINLPLLLKHIIPVIQAQWLGESDEMAIDHISIDSRSLQNGISTLFFALAGPNNDAHDYIGELIDTGVVNFVVTRIPDEVRGQANFLVVDNTLTALQQFAAFYRNQFHFPIIGITGSNGKTIVKEWLNFLLGPDYNIIRSPKSYNSQVGVPLSVMSINQKHNLGIFEAGISTTGEMEKLERIIRPTIGLLTNIGSAHDEGFANIGEKIKQKLKLFAHAEVLICHKNKTIDAFLNPSVKTFTWSCKHDEADVLITKKLVVDKTQLKVRLGADEFEIKVPFQDDASVENAIQCMMVMLHFGYEPTVIENRMSLLFPVEMRLKVKNGINNSMIIDDSYSSDFQSLKIALDFLENQKHYKKKTLILSDIFQSGLSNDELYSQVSELVISNKINRMIVVGETISKFKNKFLNCTAFASTKDLMAAIDTLSFGNETILVKGARDFKFEEVVALLEEKTHETVLEINLNAISHNLNYYRSKLDAKTKLMVMVKAFGYGNGGFEIAKLLEHHKTDYLGVAFADEGIALKNAGITLPIMVLNPETTSFTAIIQHRLEPEIYSIKGLNAFLRVAEQKKLEGYPIHLKLDTGMHRLGFEEKQLEELIFILRAHPAVQVKSILSHMATSDDLNHRDFALSQIALFDRLSERLMTELKIKPIRHILNTSGIENFPQAQYDMVRLGIGLYGISNDADEQKFLENVGTLKSIISQLRTIPAGDSVGYGRRFMATAPTKVATVPIGYADGISRHWGNGNGHVVINGKKAPILGSVCMDMLMVDVSEIKCKEGDAVIIFGENPTVIQMAQKLETIPYEILTSISQRVKRVFYRE</sequence>
<reference evidence="9 10" key="1">
    <citation type="submission" date="2016-10" db="EMBL/GenBank/DDBJ databases">
        <authorList>
            <person name="de Groot N.N."/>
        </authorList>
    </citation>
    <scope>NUCLEOTIDE SEQUENCE [LARGE SCALE GENOMIC DNA]</scope>
    <source>
        <strain evidence="9 10">CGMCC 1.7031</strain>
    </source>
</reference>
<dbReference type="Gene3D" id="3.40.1390.10">
    <property type="entry name" value="MurE/MurF, N-terminal domain"/>
    <property type="match status" value="1"/>
</dbReference>
<keyword evidence="3 5" id="KW-0663">Pyridoxal phosphate</keyword>
<dbReference type="InterPro" id="IPR009006">
    <property type="entry name" value="Ala_racemase/Decarboxylase_C"/>
</dbReference>
<comment type="function">
    <text evidence="5">Catalyzes the interconversion of L-alanine and D-alanine. May also act on other amino acids.</text>
</comment>
<keyword evidence="9" id="KW-0436">Ligase</keyword>
<evidence type="ECO:0000256" key="2">
    <source>
        <dbReference type="ARBA" id="ARBA00001933"/>
    </source>
</evidence>
<dbReference type="InterPro" id="IPR005863">
    <property type="entry name" value="UDP-N-AcMur_synth"/>
</dbReference>
<dbReference type="GO" id="GO:0008784">
    <property type="term" value="F:alanine racemase activity"/>
    <property type="evidence" value="ECO:0007669"/>
    <property type="project" value="UniProtKB-UniRule"/>
</dbReference>
<evidence type="ECO:0000256" key="7">
    <source>
        <dbReference type="PIRSR" id="PIRSR600821-52"/>
    </source>
</evidence>
<dbReference type="HAMAP" id="MF_01201">
    <property type="entry name" value="Ala_racemase"/>
    <property type="match status" value="1"/>
</dbReference>
<dbReference type="EC" id="5.1.1.1" evidence="5"/>
<dbReference type="Gene3D" id="3.40.1190.10">
    <property type="entry name" value="Mur-like, catalytic domain"/>
    <property type="match status" value="1"/>
</dbReference>
<dbReference type="InterPro" id="IPR013221">
    <property type="entry name" value="Mur_ligase_cen"/>
</dbReference>
<comment type="similarity">
    <text evidence="5">Belongs to the alanine racemase family.</text>
</comment>
<dbReference type="AlphaFoldDB" id="A0A1G5H8W8"/>
<comment type="pathway">
    <text evidence="5">Amino-acid biosynthesis; D-alanine biosynthesis; D-alanine from L-alanine: step 1/1.</text>
</comment>
<proteinExistence type="inferred from homology"/>
<dbReference type="NCBIfam" id="TIGR00492">
    <property type="entry name" value="alr"/>
    <property type="match status" value="1"/>
</dbReference>
<dbReference type="EMBL" id="FMVF01000007">
    <property type="protein sequence ID" value="SCY60342.1"/>
    <property type="molecule type" value="Genomic_DNA"/>
</dbReference>
<feature type="domain" description="Alanine racemase C-terminal" evidence="8">
    <location>
        <begin position="701"/>
        <end position="825"/>
    </location>
</feature>
<dbReference type="GO" id="GO:0030632">
    <property type="term" value="P:D-alanine biosynthetic process"/>
    <property type="evidence" value="ECO:0007669"/>
    <property type="project" value="UniProtKB-UniRule"/>
</dbReference>
<organism evidence="9 10">
    <name type="scientific">Flavobacterium caeni</name>
    <dbReference type="NCBI Taxonomy" id="490189"/>
    <lineage>
        <taxon>Bacteria</taxon>
        <taxon>Pseudomonadati</taxon>
        <taxon>Bacteroidota</taxon>
        <taxon>Flavobacteriia</taxon>
        <taxon>Flavobacteriales</taxon>
        <taxon>Flavobacteriaceae</taxon>
        <taxon>Flavobacterium</taxon>
    </lineage>
</organism>
<comment type="cofactor">
    <cofactor evidence="2 5 6">
        <name>pyridoxal 5'-phosphate</name>
        <dbReference type="ChEBI" id="CHEBI:597326"/>
    </cofactor>
</comment>
<dbReference type="InterPro" id="IPR011079">
    <property type="entry name" value="Ala_racemase_C"/>
</dbReference>
<protein>
    <recommendedName>
        <fullName evidence="5">Alanine racemase</fullName>
        <ecNumber evidence="5">5.1.1.1</ecNumber>
    </recommendedName>
</protein>
<dbReference type="GO" id="GO:0005829">
    <property type="term" value="C:cytosol"/>
    <property type="evidence" value="ECO:0007669"/>
    <property type="project" value="TreeGrafter"/>
</dbReference>
<evidence type="ECO:0000259" key="8">
    <source>
        <dbReference type="SMART" id="SM01005"/>
    </source>
</evidence>
<feature type="modified residue" description="N6-(pyridoxal phosphate)lysine" evidence="5 6">
    <location>
        <position position="496"/>
    </location>
</feature>
<dbReference type="PRINTS" id="PR00992">
    <property type="entry name" value="ALARACEMASE"/>
</dbReference>
<dbReference type="PANTHER" id="PTHR30511:SF0">
    <property type="entry name" value="ALANINE RACEMASE, CATABOLIC-RELATED"/>
    <property type="match status" value="1"/>
</dbReference>
<feature type="binding site" evidence="5 7">
    <location>
        <position position="594"/>
    </location>
    <ligand>
        <name>substrate</name>
    </ligand>
</feature>
<accession>A0A1G5H8W8</accession>
<dbReference type="Proteomes" id="UP000199354">
    <property type="component" value="Unassembled WGS sequence"/>
</dbReference>
<feature type="active site" description="Proton acceptor; specific for D-alanine" evidence="5">
    <location>
        <position position="496"/>
    </location>
</feature>
<feature type="binding site" evidence="5 7">
    <location>
        <position position="771"/>
    </location>
    <ligand>
        <name>substrate</name>
    </ligand>
</feature>
<dbReference type="SMART" id="SM01005">
    <property type="entry name" value="Ala_racemase_C"/>
    <property type="match status" value="1"/>
</dbReference>
<evidence type="ECO:0000256" key="4">
    <source>
        <dbReference type="ARBA" id="ARBA00023235"/>
    </source>
</evidence>
<dbReference type="SUPFAM" id="SSF51419">
    <property type="entry name" value="PLP-binding barrel"/>
    <property type="match status" value="1"/>
</dbReference>
<evidence type="ECO:0000256" key="1">
    <source>
        <dbReference type="ARBA" id="ARBA00000316"/>
    </source>
</evidence>
<evidence type="ECO:0000256" key="5">
    <source>
        <dbReference type="HAMAP-Rule" id="MF_01201"/>
    </source>
</evidence>
<dbReference type="RefSeq" id="WP_244503444.1">
    <property type="nucleotide sequence ID" value="NZ_FMVF01000007.1"/>
</dbReference>
<keyword evidence="10" id="KW-1185">Reference proteome</keyword>
<dbReference type="Gene3D" id="3.90.190.20">
    <property type="entry name" value="Mur ligase, C-terminal domain"/>
    <property type="match status" value="1"/>
</dbReference>
<dbReference type="Pfam" id="PF08245">
    <property type="entry name" value="Mur_ligase_M"/>
    <property type="match status" value="1"/>
</dbReference>
<dbReference type="SUPFAM" id="SSF53623">
    <property type="entry name" value="MurD-like peptide ligases, catalytic domain"/>
    <property type="match status" value="1"/>
</dbReference>
<dbReference type="NCBIfam" id="TIGR01143">
    <property type="entry name" value="murF"/>
    <property type="match status" value="1"/>
</dbReference>
<dbReference type="InterPro" id="IPR036565">
    <property type="entry name" value="Mur-like_cat_sf"/>
</dbReference>
<dbReference type="InterPro" id="IPR035911">
    <property type="entry name" value="MurE/MurF_N"/>
</dbReference>
<dbReference type="GO" id="GO:0030170">
    <property type="term" value="F:pyridoxal phosphate binding"/>
    <property type="evidence" value="ECO:0007669"/>
    <property type="project" value="UniProtKB-UniRule"/>
</dbReference>
<dbReference type="UniPathway" id="UPA00042">
    <property type="reaction ID" value="UER00497"/>
</dbReference>
<dbReference type="GO" id="GO:0047480">
    <property type="term" value="F:UDP-N-acetylmuramoyl-tripeptide-D-alanyl-D-alanine ligase activity"/>
    <property type="evidence" value="ECO:0007669"/>
    <property type="project" value="InterPro"/>
</dbReference>
<dbReference type="SUPFAM" id="SSF50621">
    <property type="entry name" value="Alanine racemase C-terminal domain-like"/>
    <property type="match status" value="1"/>
</dbReference>
<dbReference type="SUPFAM" id="SSF53244">
    <property type="entry name" value="MurD-like peptide ligases, peptide-binding domain"/>
    <property type="match status" value="1"/>
</dbReference>
<dbReference type="InterPro" id="IPR029066">
    <property type="entry name" value="PLP-binding_barrel"/>
</dbReference>
<dbReference type="SUPFAM" id="SSF63418">
    <property type="entry name" value="MurE/MurF N-terminal domain"/>
    <property type="match status" value="1"/>
</dbReference>
<comment type="catalytic activity">
    <reaction evidence="1 5">
        <text>L-alanine = D-alanine</text>
        <dbReference type="Rhea" id="RHEA:20249"/>
        <dbReference type="ChEBI" id="CHEBI:57416"/>
        <dbReference type="ChEBI" id="CHEBI:57972"/>
        <dbReference type="EC" id="5.1.1.1"/>
    </reaction>
</comment>
<dbReference type="Pfam" id="PF01168">
    <property type="entry name" value="Ala_racemase_N"/>
    <property type="match status" value="1"/>
</dbReference>
<dbReference type="GO" id="GO:0071555">
    <property type="term" value="P:cell wall organization"/>
    <property type="evidence" value="ECO:0007669"/>
    <property type="project" value="InterPro"/>
</dbReference>
<dbReference type="Gene3D" id="2.40.37.10">
    <property type="entry name" value="Lyase, Ornithine Decarboxylase, Chain A, domain 1"/>
    <property type="match status" value="1"/>
</dbReference>
<dbReference type="InterPro" id="IPR001608">
    <property type="entry name" value="Ala_racemase_N"/>
</dbReference>
<evidence type="ECO:0000256" key="3">
    <source>
        <dbReference type="ARBA" id="ARBA00022898"/>
    </source>
</evidence>
<dbReference type="InterPro" id="IPR036615">
    <property type="entry name" value="Mur_ligase_C_dom_sf"/>
</dbReference>
<dbReference type="Gene3D" id="3.20.20.10">
    <property type="entry name" value="Alanine racemase"/>
    <property type="match status" value="1"/>
</dbReference>
<dbReference type="STRING" id="490189.SAMN02927903_01821"/>
<dbReference type="NCBIfam" id="NF008897">
    <property type="entry name" value="PRK11930.1"/>
    <property type="match status" value="1"/>
</dbReference>
<feature type="active site" description="Proton acceptor; specific for L-alanine" evidence="5">
    <location>
        <position position="722"/>
    </location>
</feature>
<evidence type="ECO:0000313" key="10">
    <source>
        <dbReference type="Proteomes" id="UP000199354"/>
    </source>
</evidence>
<gene>
    <name evidence="9" type="ORF">SAMN02927903_01821</name>
</gene>
<dbReference type="GO" id="GO:0005524">
    <property type="term" value="F:ATP binding"/>
    <property type="evidence" value="ECO:0007669"/>
    <property type="project" value="InterPro"/>
</dbReference>
<dbReference type="Pfam" id="PF00842">
    <property type="entry name" value="Ala_racemase_C"/>
    <property type="match status" value="1"/>
</dbReference>
<dbReference type="CDD" id="cd00430">
    <property type="entry name" value="PLPDE_III_AR"/>
    <property type="match status" value="1"/>
</dbReference>
<dbReference type="InterPro" id="IPR000821">
    <property type="entry name" value="Ala_racemase"/>
</dbReference>
<dbReference type="FunFam" id="3.20.20.10:FF:000002">
    <property type="entry name" value="Alanine racemase"/>
    <property type="match status" value="1"/>
</dbReference>
<name>A0A1G5H8W8_9FLAO</name>
<keyword evidence="4 5" id="KW-0413">Isomerase</keyword>